<reference evidence="1" key="1">
    <citation type="submission" date="2018-05" db="EMBL/GenBank/DDBJ databases">
        <authorList>
            <person name="Lanie J.A."/>
            <person name="Ng W.-L."/>
            <person name="Kazmierczak K.M."/>
            <person name="Andrzejewski T.M."/>
            <person name="Davidsen T.M."/>
            <person name="Wayne K.J."/>
            <person name="Tettelin H."/>
            <person name="Glass J.I."/>
            <person name="Rusch D."/>
            <person name="Podicherti R."/>
            <person name="Tsui H.-C.T."/>
            <person name="Winkler M.E."/>
        </authorList>
    </citation>
    <scope>NUCLEOTIDE SEQUENCE</scope>
</reference>
<name>A0A382CSL8_9ZZZZ</name>
<accession>A0A382CSL8</accession>
<proteinExistence type="predicted"/>
<dbReference type="GO" id="GO:0043165">
    <property type="term" value="P:Gram-negative-bacterium-type cell outer membrane assembly"/>
    <property type="evidence" value="ECO:0007669"/>
    <property type="project" value="InterPro"/>
</dbReference>
<dbReference type="Pfam" id="PF04390">
    <property type="entry name" value="LptE"/>
    <property type="match status" value="1"/>
</dbReference>
<sequence>MKFFRSILYIPVIILFFAGCSGYHLSGYGSALPSYIRSIAIPVFKNSSSEPNIQKDATDAIRRAFISDGRLQVVNTRRAELLMRGTLTDYQLRAVSFNSEDSAEEYIVRLGIHVEAYDRVKKKIMFEQKFTTQWDYRSSSIVADSESSRYTALKGAYEDLAERLVSITIEQF</sequence>
<evidence type="ECO:0000313" key="1">
    <source>
        <dbReference type="EMBL" id="SVB28561.1"/>
    </source>
</evidence>
<organism evidence="1">
    <name type="scientific">marine metagenome</name>
    <dbReference type="NCBI Taxonomy" id="408172"/>
    <lineage>
        <taxon>unclassified sequences</taxon>
        <taxon>metagenomes</taxon>
        <taxon>ecological metagenomes</taxon>
    </lineage>
</organism>
<gene>
    <name evidence="1" type="ORF">METZ01_LOCUS181415</name>
</gene>
<dbReference type="InterPro" id="IPR007485">
    <property type="entry name" value="LPS_assembly_LptE"/>
</dbReference>
<dbReference type="AlphaFoldDB" id="A0A382CSL8"/>
<protein>
    <submittedName>
        <fullName evidence="1">Uncharacterized protein</fullName>
    </submittedName>
</protein>
<dbReference type="EMBL" id="UINC01035716">
    <property type="protein sequence ID" value="SVB28561.1"/>
    <property type="molecule type" value="Genomic_DNA"/>
</dbReference>
<dbReference type="GO" id="GO:0019867">
    <property type="term" value="C:outer membrane"/>
    <property type="evidence" value="ECO:0007669"/>
    <property type="project" value="InterPro"/>
</dbReference>
<dbReference type="Gene3D" id="3.30.160.150">
    <property type="entry name" value="Lipoprotein like domain"/>
    <property type="match status" value="1"/>
</dbReference>
<dbReference type="PROSITE" id="PS51257">
    <property type="entry name" value="PROKAR_LIPOPROTEIN"/>
    <property type="match status" value="1"/>
</dbReference>